<evidence type="ECO:0000313" key="4">
    <source>
        <dbReference type="Proteomes" id="UP000663829"/>
    </source>
</evidence>
<dbReference type="OrthoDB" id="10054700at2759"/>
<gene>
    <name evidence="2" type="ORF">GPM918_LOCUS30884</name>
    <name evidence="3" type="ORF">SRO942_LOCUS31515</name>
</gene>
<evidence type="ECO:0000313" key="3">
    <source>
        <dbReference type="EMBL" id="CAF4220302.1"/>
    </source>
</evidence>
<feature type="non-terminal residue" evidence="2">
    <location>
        <position position="151"/>
    </location>
</feature>
<evidence type="ECO:0000313" key="2">
    <source>
        <dbReference type="EMBL" id="CAF1350494.1"/>
    </source>
</evidence>
<name>A0A815HCJ1_9BILA</name>
<dbReference type="EMBL" id="CAJOBC010064197">
    <property type="protein sequence ID" value="CAF4220302.1"/>
    <property type="molecule type" value="Genomic_DNA"/>
</dbReference>
<comment type="caution">
    <text evidence="2">The sequence shown here is derived from an EMBL/GenBank/DDBJ whole genome shotgun (WGS) entry which is preliminary data.</text>
</comment>
<keyword evidence="4" id="KW-1185">Reference proteome</keyword>
<proteinExistence type="predicted"/>
<dbReference type="EMBL" id="CAJNOQ010014888">
    <property type="protein sequence ID" value="CAF1350494.1"/>
    <property type="molecule type" value="Genomic_DNA"/>
</dbReference>
<dbReference type="AlphaFoldDB" id="A0A815HCJ1"/>
<dbReference type="Proteomes" id="UP000681722">
    <property type="component" value="Unassembled WGS sequence"/>
</dbReference>
<sequence length="151" mass="17330">MSNAGLPSNIAFYRYILGYPGTNKSMAVDLIKDACLDMENATGIPETSLKACRMMDYFIHQKKCMAERKTDEDIDQLKQRFAEEDQKLEQQSALDGQIEQRKSQKEKKSKISPYEKLLLAPGDRIAWNYLLHHHGGFDTEQLNMAAKELEK</sequence>
<reference evidence="2" key="1">
    <citation type="submission" date="2021-02" db="EMBL/GenBank/DDBJ databases">
        <authorList>
            <person name="Nowell W R."/>
        </authorList>
    </citation>
    <scope>NUCLEOTIDE SEQUENCE</scope>
</reference>
<accession>A0A815HCJ1</accession>
<protein>
    <submittedName>
        <fullName evidence="2">Uncharacterized protein</fullName>
    </submittedName>
</protein>
<dbReference type="Proteomes" id="UP000663829">
    <property type="component" value="Unassembled WGS sequence"/>
</dbReference>
<feature type="region of interest" description="Disordered" evidence="1">
    <location>
        <begin position="88"/>
        <end position="111"/>
    </location>
</feature>
<organism evidence="2 4">
    <name type="scientific">Didymodactylos carnosus</name>
    <dbReference type="NCBI Taxonomy" id="1234261"/>
    <lineage>
        <taxon>Eukaryota</taxon>
        <taxon>Metazoa</taxon>
        <taxon>Spiralia</taxon>
        <taxon>Gnathifera</taxon>
        <taxon>Rotifera</taxon>
        <taxon>Eurotatoria</taxon>
        <taxon>Bdelloidea</taxon>
        <taxon>Philodinida</taxon>
        <taxon>Philodinidae</taxon>
        <taxon>Didymodactylos</taxon>
    </lineage>
</organism>
<evidence type="ECO:0000256" key="1">
    <source>
        <dbReference type="SAM" id="MobiDB-lite"/>
    </source>
</evidence>